<name>A0AAQ3WIT1_PASNO</name>
<evidence type="ECO:0000313" key="2">
    <source>
        <dbReference type="Proteomes" id="UP001341281"/>
    </source>
</evidence>
<evidence type="ECO:0000313" key="1">
    <source>
        <dbReference type="EMBL" id="WVZ62816.1"/>
    </source>
</evidence>
<protein>
    <submittedName>
        <fullName evidence="1">Uncharacterized protein</fullName>
    </submittedName>
</protein>
<accession>A0AAQ3WIT1</accession>
<dbReference type="EMBL" id="CP144747">
    <property type="protein sequence ID" value="WVZ62816.1"/>
    <property type="molecule type" value="Genomic_DNA"/>
</dbReference>
<keyword evidence="2" id="KW-1185">Reference proteome</keyword>
<organism evidence="1 2">
    <name type="scientific">Paspalum notatum var. saurae</name>
    <dbReference type="NCBI Taxonomy" id="547442"/>
    <lineage>
        <taxon>Eukaryota</taxon>
        <taxon>Viridiplantae</taxon>
        <taxon>Streptophyta</taxon>
        <taxon>Embryophyta</taxon>
        <taxon>Tracheophyta</taxon>
        <taxon>Spermatophyta</taxon>
        <taxon>Magnoliopsida</taxon>
        <taxon>Liliopsida</taxon>
        <taxon>Poales</taxon>
        <taxon>Poaceae</taxon>
        <taxon>PACMAD clade</taxon>
        <taxon>Panicoideae</taxon>
        <taxon>Andropogonodae</taxon>
        <taxon>Paspaleae</taxon>
        <taxon>Paspalinae</taxon>
        <taxon>Paspalum</taxon>
    </lineage>
</organism>
<sequence length="191" mass="21184">MAAPRSLMLSARVSVRMLDAAFSNLHARPHDCFIHRISSAYQSRPYGTATPPSTALCSSRERPLAVGSNGICSHVWLAHRASMLCHAAPILQIQRRSSSSTIVTESGPASPETVRYTVGLFHTIHSPKWENLTLSALRVDKYGSFVIADQILLEKPCLRMMTRHWLSHRERGASSAKLDACYLLATSRCWP</sequence>
<gene>
    <name evidence="1" type="ORF">U9M48_012518</name>
</gene>
<reference evidence="1 2" key="1">
    <citation type="submission" date="2024-02" db="EMBL/GenBank/DDBJ databases">
        <title>High-quality chromosome-scale genome assembly of Pensacola bahiagrass (Paspalum notatum Flugge var. saurae).</title>
        <authorList>
            <person name="Vega J.M."/>
            <person name="Podio M."/>
            <person name="Orjuela J."/>
            <person name="Siena L.A."/>
            <person name="Pessino S.C."/>
            <person name="Combes M.C."/>
            <person name="Mariac C."/>
            <person name="Albertini E."/>
            <person name="Pupilli F."/>
            <person name="Ortiz J.P.A."/>
            <person name="Leblanc O."/>
        </authorList>
    </citation>
    <scope>NUCLEOTIDE SEQUENCE [LARGE SCALE GENOMIC DNA]</scope>
    <source>
        <strain evidence="1">R1</strain>
        <tissue evidence="1">Leaf</tissue>
    </source>
</reference>
<dbReference type="AlphaFoldDB" id="A0AAQ3WIT1"/>
<proteinExistence type="predicted"/>
<dbReference type="Proteomes" id="UP001341281">
    <property type="component" value="Chromosome 03"/>
</dbReference>